<feature type="transmembrane region" description="Helical" evidence="5">
    <location>
        <begin position="546"/>
        <end position="565"/>
    </location>
</feature>
<dbReference type="STRING" id="530564.Psta_0479"/>
<evidence type="ECO:0000259" key="8">
    <source>
        <dbReference type="Pfam" id="PF25145"/>
    </source>
</evidence>
<evidence type="ECO:0000256" key="5">
    <source>
        <dbReference type="SAM" id="Phobius"/>
    </source>
</evidence>
<dbReference type="PANTHER" id="PTHR33507:SF3">
    <property type="entry name" value="INNER MEMBRANE PROTEIN YBBJ"/>
    <property type="match status" value="1"/>
</dbReference>
<evidence type="ECO:0000256" key="1">
    <source>
        <dbReference type="ARBA" id="ARBA00004141"/>
    </source>
</evidence>
<feature type="transmembrane region" description="Helical" evidence="5">
    <location>
        <begin position="598"/>
        <end position="619"/>
    </location>
</feature>
<keyword evidence="4 5" id="KW-0472">Membrane</keyword>
<dbReference type="InterPro" id="IPR029045">
    <property type="entry name" value="ClpP/crotonase-like_dom_sf"/>
</dbReference>
<protein>
    <submittedName>
        <fullName evidence="9">Uncharacterized protein</fullName>
    </submittedName>
</protein>
<dbReference type="SUPFAM" id="SSF52096">
    <property type="entry name" value="ClpP/crotonase"/>
    <property type="match status" value="1"/>
</dbReference>
<feature type="domain" description="NfeD-like C-terminal" evidence="6">
    <location>
        <begin position="688"/>
        <end position="741"/>
    </location>
</feature>
<dbReference type="InterPro" id="IPR052165">
    <property type="entry name" value="Membrane_assoc_protease"/>
</dbReference>
<dbReference type="InterPro" id="IPR056739">
    <property type="entry name" value="NfeD_membrane"/>
</dbReference>
<keyword evidence="10" id="KW-1185">Reference proteome</keyword>
<evidence type="ECO:0000256" key="4">
    <source>
        <dbReference type="ARBA" id="ARBA00023136"/>
    </source>
</evidence>
<gene>
    <name evidence="9" type="ordered locus">Psta_0479</name>
</gene>
<dbReference type="AlphaFoldDB" id="D2R3D6"/>
<comment type="subcellular location">
    <subcellularLocation>
        <location evidence="1">Membrane</location>
        <topology evidence="1">Multi-pass membrane protein</topology>
    </subcellularLocation>
</comment>
<feature type="transmembrane region" description="Helical" evidence="5">
    <location>
        <begin position="571"/>
        <end position="591"/>
    </location>
</feature>
<dbReference type="HOGENOM" id="CLU_024619_2_0_0"/>
<keyword evidence="2 5" id="KW-0812">Transmembrane</keyword>
<dbReference type="EMBL" id="CP001848">
    <property type="protein sequence ID" value="ADB15167.1"/>
    <property type="molecule type" value="Genomic_DNA"/>
</dbReference>
<evidence type="ECO:0000313" key="10">
    <source>
        <dbReference type="Proteomes" id="UP000001887"/>
    </source>
</evidence>
<feature type="transmembrane region" description="Helical" evidence="5">
    <location>
        <begin position="519"/>
        <end position="539"/>
    </location>
</feature>
<dbReference type="Pfam" id="PF01957">
    <property type="entry name" value="NfeD"/>
    <property type="match status" value="1"/>
</dbReference>
<feature type="transmembrane region" description="Helical" evidence="5">
    <location>
        <begin position="631"/>
        <end position="654"/>
    </location>
</feature>
<sequence precursor="true">MKRQSHRSHSTLVAPRPYARIWFWCVLLPGLLLLALAPSSRGSLLAQADAEKPTADPVKLERLVVPLPIVGNVDTIVRSQIDRWLKTIAADQANVDKRPLLVLEFRPAVGTVGEGSEYERALSLARFLASERLGRVRTVAFVPQSIEGHSVLPILACEQLVIGKDAEIGNAGRDEAALDPTVRRGYSEIAERRQTIPAAVALGMLDNKLAVTIATTPNGRRFVLSEELEKLRAAGEVTQEETLFHEGKSHKLSGRQLRLEFSFASHLASDLRELATALEVPVNDLTRASLPTDGWKPIRMQLSGNITRGEVNGIIRALRAQLEQTDANLLLLEIDCTGGSIDHSRRLAQELVDLRSRLHTVAIVEKQALSDAAIVALSCHELRVTSEARLGGAGAASFTPPQLATAKPAIMQLAEAQSRDWSLMMGMIDRRLEVFPCTREVTGQVRLLSEEEREALEDAAAWKRGEMPVSTLSGIVGSDLIAYGQATPIEQKSDILREFQLESDPPLVQESWALEVIRWMADPRIAGLLLFVGWFALMFEMSSPGVGVPGFIAALCFLLYFWSAFLNGTSGWLEVMLFLFGIICILAEIFFIPGTGFFGIGGAIAVIVSIVLASQTFVIPSNVYQFKQLPFSLSMVAAGLAGGIGAVVFMHKFLPHTPYLKHMMLLPPTGEELEALEQRETIVDLAYLAGKQGVTTTKLVPSGKALFGDELIDVLSDGELIELGTNVVVKEVLGNRVVVKRA</sequence>
<organism evidence="9 10">
    <name type="scientific">Pirellula staleyi (strain ATCC 27377 / DSM 6068 / ICPB 4128)</name>
    <name type="common">Pirella staleyi</name>
    <dbReference type="NCBI Taxonomy" id="530564"/>
    <lineage>
        <taxon>Bacteria</taxon>
        <taxon>Pseudomonadati</taxon>
        <taxon>Planctomycetota</taxon>
        <taxon>Planctomycetia</taxon>
        <taxon>Pirellulales</taxon>
        <taxon>Pirellulaceae</taxon>
        <taxon>Pirellula</taxon>
    </lineage>
</organism>
<evidence type="ECO:0000259" key="6">
    <source>
        <dbReference type="Pfam" id="PF01957"/>
    </source>
</evidence>
<dbReference type="GO" id="GO:0005886">
    <property type="term" value="C:plasma membrane"/>
    <property type="evidence" value="ECO:0007669"/>
    <property type="project" value="TreeGrafter"/>
</dbReference>
<dbReference type="Gene3D" id="2.40.50.140">
    <property type="entry name" value="Nucleic acid-binding proteins"/>
    <property type="match status" value="1"/>
</dbReference>
<keyword evidence="3 5" id="KW-1133">Transmembrane helix</keyword>
<evidence type="ECO:0000256" key="2">
    <source>
        <dbReference type="ARBA" id="ARBA00022692"/>
    </source>
</evidence>
<dbReference type="InterPro" id="IPR056738">
    <property type="entry name" value="NfeD1b_N"/>
</dbReference>
<dbReference type="InterPro" id="IPR002810">
    <property type="entry name" value="NfeD-like_C"/>
</dbReference>
<dbReference type="eggNOG" id="COG1030">
    <property type="taxonomic scope" value="Bacteria"/>
</dbReference>
<name>D2R3D6_PIRSD</name>
<dbReference type="Pfam" id="PF24961">
    <property type="entry name" value="NfeD_membrane"/>
    <property type="match status" value="1"/>
</dbReference>
<evidence type="ECO:0000313" key="9">
    <source>
        <dbReference type="EMBL" id="ADB15167.1"/>
    </source>
</evidence>
<evidence type="ECO:0000259" key="7">
    <source>
        <dbReference type="Pfam" id="PF24961"/>
    </source>
</evidence>
<feature type="domain" description="NfeD1b N-terminal" evidence="8">
    <location>
        <begin position="312"/>
        <end position="435"/>
    </location>
</feature>
<dbReference type="KEGG" id="psl:Psta_0479"/>
<accession>D2R3D6</accession>
<dbReference type="Proteomes" id="UP000001887">
    <property type="component" value="Chromosome"/>
</dbReference>
<dbReference type="OrthoDB" id="284354at2"/>
<dbReference type="PANTHER" id="PTHR33507">
    <property type="entry name" value="INNER MEMBRANE PROTEIN YBBJ"/>
    <property type="match status" value="1"/>
</dbReference>
<dbReference type="Gene3D" id="3.90.226.10">
    <property type="entry name" value="2-enoyl-CoA Hydratase, Chain A, domain 1"/>
    <property type="match status" value="1"/>
</dbReference>
<feature type="domain" description="NfeD integral membrane" evidence="7">
    <location>
        <begin position="525"/>
        <end position="650"/>
    </location>
</feature>
<proteinExistence type="predicted"/>
<dbReference type="InterPro" id="IPR012340">
    <property type="entry name" value="NA-bd_OB-fold"/>
</dbReference>
<reference evidence="9 10" key="1">
    <citation type="journal article" date="2009" name="Stand. Genomic Sci.">
        <title>Complete genome sequence of Pirellula staleyi type strain (ATCC 27377).</title>
        <authorList>
            <person name="Clum A."/>
            <person name="Tindall B.J."/>
            <person name="Sikorski J."/>
            <person name="Ivanova N."/>
            <person name="Mavrommatis K."/>
            <person name="Lucas S."/>
            <person name="Glavina del Rio T."/>
            <person name="Nolan M."/>
            <person name="Chen F."/>
            <person name="Tice H."/>
            <person name="Pitluck S."/>
            <person name="Cheng J.F."/>
            <person name="Chertkov O."/>
            <person name="Brettin T."/>
            <person name="Han C."/>
            <person name="Detter J.C."/>
            <person name="Kuske C."/>
            <person name="Bruce D."/>
            <person name="Goodwin L."/>
            <person name="Ovchinikova G."/>
            <person name="Pati A."/>
            <person name="Mikhailova N."/>
            <person name="Chen A."/>
            <person name="Palaniappan K."/>
            <person name="Land M."/>
            <person name="Hauser L."/>
            <person name="Chang Y.J."/>
            <person name="Jeffries C.D."/>
            <person name="Chain P."/>
            <person name="Rohde M."/>
            <person name="Goker M."/>
            <person name="Bristow J."/>
            <person name="Eisen J.A."/>
            <person name="Markowitz V."/>
            <person name="Hugenholtz P."/>
            <person name="Kyrpides N.C."/>
            <person name="Klenk H.P."/>
            <person name="Lapidus A."/>
        </authorList>
    </citation>
    <scope>NUCLEOTIDE SEQUENCE [LARGE SCALE GENOMIC DNA]</scope>
    <source>
        <strain evidence="10">ATCC 27377 / DSM 6068 / ICPB 4128</strain>
    </source>
</reference>
<evidence type="ECO:0000256" key="3">
    <source>
        <dbReference type="ARBA" id="ARBA00022989"/>
    </source>
</evidence>
<dbReference type="Pfam" id="PF25145">
    <property type="entry name" value="NfeD1b_N"/>
    <property type="match status" value="1"/>
</dbReference>